<keyword evidence="3" id="KW-0813">Transport</keyword>
<protein>
    <submittedName>
        <fullName evidence="7">ABC transporter substrate-binding protein</fullName>
    </submittedName>
</protein>
<dbReference type="InterPro" id="IPR000914">
    <property type="entry name" value="SBP_5_dom"/>
</dbReference>
<dbReference type="Pfam" id="PF00496">
    <property type="entry name" value="SBP_bac_5"/>
    <property type="match status" value="1"/>
</dbReference>
<dbReference type="PANTHER" id="PTHR30290:SF9">
    <property type="entry name" value="OLIGOPEPTIDE-BINDING PROTEIN APPA"/>
    <property type="match status" value="1"/>
</dbReference>
<feature type="domain" description="Solute-binding protein family 5" evidence="6">
    <location>
        <begin position="85"/>
        <end position="440"/>
    </location>
</feature>
<evidence type="ECO:0000256" key="5">
    <source>
        <dbReference type="SAM" id="SignalP"/>
    </source>
</evidence>
<evidence type="ECO:0000256" key="3">
    <source>
        <dbReference type="ARBA" id="ARBA00022448"/>
    </source>
</evidence>
<comment type="caution">
    <text evidence="7">The sequence shown here is derived from an EMBL/GenBank/DDBJ whole genome shotgun (WGS) entry which is preliminary data.</text>
</comment>
<feature type="chain" id="PRO_5046821035" evidence="5">
    <location>
        <begin position="25"/>
        <end position="543"/>
    </location>
</feature>
<evidence type="ECO:0000256" key="2">
    <source>
        <dbReference type="ARBA" id="ARBA00005695"/>
    </source>
</evidence>
<evidence type="ECO:0000259" key="6">
    <source>
        <dbReference type="Pfam" id="PF00496"/>
    </source>
</evidence>
<proteinExistence type="inferred from homology"/>
<comment type="similarity">
    <text evidence="2">Belongs to the bacterial solute-binding protein 5 family.</text>
</comment>
<dbReference type="Gene3D" id="3.40.190.10">
    <property type="entry name" value="Periplasmic binding protein-like II"/>
    <property type="match status" value="1"/>
</dbReference>
<dbReference type="PROSITE" id="PS01040">
    <property type="entry name" value="SBP_BACTERIAL_5"/>
    <property type="match status" value="1"/>
</dbReference>
<dbReference type="PIRSF" id="PIRSF002741">
    <property type="entry name" value="MppA"/>
    <property type="match status" value="1"/>
</dbReference>
<feature type="signal peptide" evidence="5">
    <location>
        <begin position="1"/>
        <end position="24"/>
    </location>
</feature>
<comment type="subcellular location">
    <subcellularLocation>
        <location evidence="1">Cell membrane</location>
        <topology evidence="1">Lipid-anchor</topology>
    </subcellularLocation>
</comment>
<dbReference type="SUPFAM" id="SSF53850">
    <property type="entry name" value="Periplasmic binding protein-like II"/>
    <property type="match status" value="1"/>
</dbReference>
<dbReference type="CDD" id="cd08518">
    <property type="entry name" value="PBP2_NikA_DppA_OppA_like_19"/>
    <property type="match status" value="1"/>
</dbReference>
<gene>
    <name evidence="7" type="ORF">H8712_04380</name>
</gene>
<dbReference type="RefSeq" id="WP_187558287.1">
    <property type="nucleotide sequence ID" value="NZ_JACRTP010000001.1"/>
</dbReference>
<organism evidence="7 8">
    <name type="scientific">Blautia stercoris</name>
    <dbReference type="NCBI Taxonomy" id="871664"/>
    <lineage>
        <taxon>Bacteria</taxon>
        <taxon>Bacillati</taxon>
        <taxon>Bacillota</taxon>
        <taxon>Clostridia</taxon>
        <taxon>Lachnospirales</taxon>
        <taxon>Lachnospiraceae</taxon>
        <taxon>Blautia</taxon>
    </lineage>
</organism>
<dbReference type="Proteomes" id="UP000661649">
    <property type="component" value="Unassembled WGS sequence"/>
</dbReference>
<evidence type="ECO:0000313" key="8">
    <source>
        <dbReference type="Proteomes" id="UP000661649"/>
    </source>
</evidence>
<dbReference type="EMBL" id="JACRTP010000001">
    <property type="protein sequence ID" value="MBC8627861.1"/>
    <property type="molecule type" value="Genomic_DNA"/>
</dbReference>
<evidence type="ECO:0000256" key="4">
    <source>
        <dbReference type="ARBA" id="ARBA00022729"/>
    </source>
</evidence>
<keyword evidence="4 5" id="KW-0732">Signal</keyword>
<evidence type="ECO:0000256" key="1">
    <source>
        <dbReference type="ARBA" id="ARBA00004193"/>
    </source>
</evidence>
<reference evidence="7 8" key="1">
    <citation type="submission" date="2020-08" db="EMBL/GenBank/DDBJ databases">
        <title>Genome public.</title>
        <authorList>
            <person name="Liu C."/>
            <person name="Sun Q."/>
        </authorList>
    </citation>
    <scope>NUCLEOTIDE SEQUENCE [LARGE SCALE GENOMIC DNA]</scope>
    <source>
        <strain evidence="7 8">3_YM_SP_D4_24.mj</strain>
    </source>
</reference>
<keyword evidence="8" id="KW-1185">Reference proteome</keyword>
<dbReference type="PANTHER" id="PTHR30290">
    <property type="entry name" value="PERIPLASMIC BINDING COMPONENT OF ABC TRANSPORTER"/>
    <property type="match status" value="1"/>
</dbReference>
<dbReference type="InterPro" id="IPR039424">
    <property type="entry name" value="SBP_5"/>
</dbReference>
<dbReference type="InterPro" id="IPR030678">
    <property type="entry name" value="Peptide/Ni-bd"/>
</dbReference>
<dbReference type="InterPro" id="IPR023765">
    <property type="entry name" value="SBP_5_CS"/>
</dbReference>
<sequence length="543" mass="60091">MKKKVVSILCLTTMLMAVFTGCGADQSEETKQTDEVKETKQTDDGVRAYVGGTIFESSLDPIKGAMSYGYPFINEALLEVNPDSEYVGDLATDWKVSDDALTYTFNLKENVKFSDGSDFDAEDVVFTYKTVKENQANNENVDLTRLDKVTALDNHTVEFKLSEAYSPFLDTIAMLQIVPSDAYDSELFDTQPIGTGAYKVSQYDANQQIILEANDQYYGDAPEIKKVTLVAMEQEAAFSAAKSGELDIVMVGANYSKEKVDGMTATNFETMDVRNISLPVNPTMTAKDSEGNEVVVGNDVTSDKAVREALSIGINRQEIIDNAFNGVGKPAVNFTDNLVWASIETYEDGRVDEAIKLLEDAGWEDSDNDGIREKGDLKCTFDVYSPGGDQDRYNLAVALAENAKNLGIDIQVKTATWDEVTTLQNTAGIVWGWGQYSPTVLYSLFKSDLFLTGGYDNVVGYKNDVVDQKIDEALTANNQEDAIAAWKEVQKIADADYPELYLVNIEHCFFINDNLDISMDTQIPHPHGHGSPIVCNMKDWKYK</sequence>
<name>A0ABR7P904_9FIRM</name>
<evidence type="ECO:0000313" key="7">
    <source>
        <dbReference type="EMBL" id="MBC8627861.1"/>
    </source>
</evidence>
<accession>A0ABR7P904</accession>
<dbReference type="PROSITE" id="PS51257">
    <property type="entry name" value="PROKAR_LIPOPROTEIN"/>
    <property type="match status" value="1"/>
</dbReference>
<dbReference type="Gene3D" id="3.10.105.10">
    <property type="entry name" value="Dipeptide-binding Protein, Domain 3"/>
    <property type="match status" value="1"/>
</dbReference>